<keyword evidence="2" id="KW-1133">Transmembrane helix</keyword>
<evidence type="ECO:0000313" key="11">
    <source>
        <dbReference type="Proteomes" id="UP000663873"/>
    </source>
</evidence>
<dbReference type="Proteomes" id="UP000663851">
    <property type="component" value="Unassembled WGS sequence"/>
</dbReference>
<dbReference type="EMBL" id="CAJOBP010003069">
    <property type="protein sequence ID" value="CAF4388664.1"/>
    <property type="molecule type" value="Genomic_DNA"/>
</dbReference>
<evidence type="ECO:0000313" key="7">
    <source>
        <dbReference type="EMBL" id="CAF4281773.1"/>
    </source>
</evidence>
<dbReference type="AlphaFoldDB" id="A0A817RZ61"/>
<dbReference type="Proteomes" id="UP000663825">
    <property type="component" value="Unassembled WGS sequence"/>
</dbReference>
<evidence type="ECO:0000313" key="9">
    <source>
        <dbReference type="EMBL" id="CAF4419502.1"/>
    </source>
</evidence>
<accession>A0A817RZ61</accession>
<dbReference type="Proteomes" id="UP000663872">
    <property type="component" value="Unassembled WGS sequence"/>
</dbReference>
<dbReference type="EMBL" id="CAJOBO010000739">
    <property type="protein sequence ID" value="CAF4281773.1"/>
    <property type="molecule type" value="Genomic_DNA"/>
</dbReference>
<evidence type="ECO:0000313" key="6">
    <source>
        <dbReference type="EMBL" id="CAF3731711.1"/>
    </source>
</evidence>
<keyword evidence="11" id="KW-1185">Reference proteome</keyword>
<dbReference type="EMBL" id="CAJOBQ010000801">
    <property type="protein sequence ID" value="CAF4419502.1"/>
    <property type="molecule type" value="Genomic_DNA"/>
</dbReference>
<dbReference type="Proteomes" id="UP000663873">
    <property type="component" value="Unassembled WGS sequence"/>
</dbReference>
<evidence type="ECO:0000313" key="5">
    <source>
        <dbReference type="EMBL" id="CAF3449225.1"/>
    </source>
</evidence>
<dbReference type="EMBL" id="CAJNYU010004192">
    <property type="protein sequence ID" value="CAF3731711.1"/>
    <property type="molecule type" value="Genomic_DNA"/>
</dbReference>
<evidence type="ECO:0000313" key="10">
    <source>
        <dbReference type="Proteomes" id="UP000663833"/>
    </source>
</evidence>
<evidence type="ECO:0000313" key="3">
    <source>
        <dbReference type="EMBL" id="CAF3217438.1"/>
    </source>
</evidence>
<feature type="transmembrane region" description="Helical" evidence="2">
    <location>
        <begin position="320"/>
        <end position="343"/>
    </location>
</feature>
<sequence length="414" mass="47098">MRLLNYYYVAYVILIFGLESSNGKILNGCRFDQNFYKNHPNIFELNKNQTSLTVRPLYALLNQSFSPSNQSLSIGIIYRFANTYLVPVPFVFQCPEESEQVYVPNDCEFTMIDIRSDLSTRVSESTRTTTVPLHFQDNSSSNSFSLYGAYFKQSTIALKNCRLISNEKLIISDTFHLRIEFEQTIGMKCYEKCSHPQLYECSSSTHTCQCRLRDSSTEQIGHLCVDTEIASNCSRTPERCRRLCHIQQQLHTGEIDHYCQCPLGTRRIFSNNIYHCELPKLVECDNNLSIGNCPKHYTCQENRCVQTLLSRRINESILPIPFILIGLLIGALLIIIILIIGLIKMRSVKCVKFVHQKTVLSTHSMNSSPATITRLSTVPSSSSPCSTLSSSSKSTKLSSTNKTLEKYTKVDLFE</sequence>
<dbReference type="Proteomes" id="UP000663862">
    <property type="component" value="Unassembled WGS sequence"/>
</dbReference>
<evidence type="ECO:0000256" key="2">
    <source>
        <dbReference type="SAM" id="Phobius"/>
    </source>
</evidence>
<proteinExistence type="predicted"/>
<keyword evidence="2" id="KW-0472">Membrane</keyword>
<evidence type="ECO:0000313" key="4">
    <source>
        <dbReference type="EMBL" id="CAF3276591.1"/>
    </source>
</evidence>
<keyword evidence="2" id="KW-0812">Transmembrane</keyword>
<dbReference type="EMBL" id="CAJNYT010002148">
    <property type="protein sequence ID" value="CAF3449225.1"/>
    <property type="molecule type" value="Genomic_DNA"/>
</dbReference>
<protein>
    <submittedName>
        <fullName evidence="4">Uncharacterized protein</fullName>
    </submittedName>
</protein>
<comment type="caution">
    <text evidence="4">The sequence shown here is derived from an EMBL/GenBank/DDBJ whole genome shotgun (WGS) entry which is preliminary data.</text>
</comment>
<organism evidence="4 10">
    <name type="scientific">Rotaria socialis</name>
    <dbReference type="NCBI Taxonomy" id="392032"/>
    <lineage>
        <taxon>Eukaryota</taxon>
        <taxon>Metazoa</taxon>
        <taxon>Spiralia</taxon>
        <taxon>Gnathifera</taxon>
        <taxon>Rotifera</taxon>
        <taxon>Eurotatoria</taxon>
        <taxon>Bdelloidea</taxon>
        <taxon>Philodinida</taxon>
        <taxon>Philodinidae</taxon>
        <taxon>Rotaria</taxon>
    </lineage>
</organism>
<reference evidence="4" key="1">
    <citation type="submission" date="2021-02" db="EMBL/GenBank/DDBJ databases">
        <authorList>
            <person name="Nowell W R."/>
        </authorList>
    </citation>
    <scope>NUCLEOTIDE SEQUENCE</scope>
</reference>
<dbReference type="Proteomes" id="UP000663833">
    <property type="component" value="Unassembled WGS sequence"/>
</dbReference>
<dbReference type="OrthoDB" id="10007980at2759"/>
<dbReference type="EMBL" id="CAJNYD010000584">
    <property type="protein sequence ID" value="CAF3276591.1"/>
    <property type="molecule type" value="Genomic_DNA"/>
</dbReference>
<gene>
    <name evidence="6" type="ORF">FME351_LOCUS29726</name>
    <name evidence="5" type="ORF">GRG538_LOCUS14085</name>
    <name evidence="7" type="ORF">HFQ381_LOCUS12330</name>
    <name evidence="4" type="ORF">LUA448_LOCUS6274</name>
    <name evidence="3" type="ORF">TIS948_LOCUS13449</name>
    <name evidence="9" type="ORF">TSG867_LOCUS14409</name>
    <name evidence="8" type="ORF">UJA718_LOCUS18261</name>
</gene>
<name>A0A817RZ61_9BILA</name>
<evidence type="ECO:0000313" key="8">
    <source>
        <dbReference type="EMBL" id="CAF4388664.1"/>
    </source>
</evidence>
<evidence type="ECO:0000256" key="1">
    <source>
        <dbReference type="SAM" id="MobiDB-lite"/>
    </source>
</evidence>
<dbReference type="Proteomes" id="UP000663869">
    <property type="component" value="Unassembled WGS sequence"/>
</dbReference>
<dbReference type="EMBL" id="CAJNXB010002115">
    <property type="protein sequence ID" value="CAF3217438.1"/>
    <property type="molecule type" value="Genomic_DNA"/>
</dbReference>
<feature type="region of interest" description="Disordered" evidence="1">
    <location>
        <begin position="375"/>
        <end position="396"/>
    </location>
</feature>